<name>A0A915HGR0_ROMCU</name>
<sequence length="106" mass="12158">MSDSEGESSVGHSRKIKCDICHKKCSGDALRANNKFYHIQCFTCKACQKQLNGIGFFIYENNYYCPEDYHSKFGNRCPVCNEFVEGEVVDCLGKTFHQQCFKCSRC</sequence>
<accession>A0A915HGR0</accession>
<dbReference type="InterPro" id="IPR001781">
    <property type="entry name" value="Znf_LIM"/>
</dbReference>
<proteinExistence type="predicted"/>
<keyword evidence="3 4" id="KW-0440">LIM domain</keyword>
<dbReference type="GO" id="GO:0051015">
    <property type="term" value="F:actin filament binding"/>
    <property type="evidence" value="ECO:0007669"/>
    <property type="project" value="TreeGrafter"/>
</dbReference>
<dbReference type="GO" id="GO:0015629">
    <property type="term" value="C:actin cytoskeleton"/>
    <property type="evidence" value="ECO:0007669"/>
    <property type="project" value="TreeGrafter"/>
</dbReference>
<dbReference type="InterPro" id="IPR051618">
    <property type="entry name" value="Actin-binding_LIM"/>
</dbReference>
<dbReference type="OMA" id="PGGVFYE"/>
<dbReference type="Proteomes" id="UP000887565">
    <property type="component" value="Unplaced"/>
</dbReference>
<keyword evidence="2 4" id="KW-0862">Zinc</keyword>
<keyword evidence="6" id="KW-1185">Reference proteome</keyword>
<dbReference type="SUPFAM" id="SSF57716">
    <property type="entry name" value="Glucocorticoid receptor-like (DNA-binding domain)"/>
    <property type="match status" value="2"/>
</dbReference>
<dbReference type="PROSITE" id="PS00478">
    <property type="entry name" value="LIM_DOMAIN_1"/>
    <property type="match status" value="1"/>
</dbReference>
<reference evidence="7" key="1">
    <citation type="submission" date="2022-11" db="UniProtKB">
        <authorList>
            <consortium name="WormBaseParasite"/>
        </authorList>
    </citation>
    <scope>IDENTIFICATION</scope>
</reference>
<evidence type="ECO:0000313" key="7">
    <source>
        <dbReference type="WBParaSite" id="nRc.2.0.1.t00491-RA"/>
    </source>
</evidence>
<dbReference type="PROSITE" id="PS50023">
    <property type="entry name" value="LIM_DOMAIN_2"/>
    <property type="match status" value="1"/>
</dbReference>
<evidence type="ECO:0000313" key="6">
    <source>
        <dbReference type="Proteomes" id="UP000887565"/>
    </source>
</evidence>
<evidence type="ECO:0000256" key="2">
    <source>
        <dbReference type="ARBA" id="ARBA00022833"/>
    </source>
</evidence>
<evidence type="ECO:0000256" key="1">
    <source>
        <dbReference type="ARBA" id="ARBA00022723"/>
    </source>
</evidence>
<dbReference type="Gene3D" id="2.10.110.10">
    <property type="entry name" value="Cysteine Rich Protein"/>
    <property type="match status" value="2"/>
</dbReference>
<dbReference type="GO" id="GO:0046872">
    <property type="term" value="F:metal ion binding"/>
    <property type="evidence" value="ECO:0007669"/>
    <property type="project" value="UniProtKB-KW"/>
</dbReference>
<organism evidence="6 7">
    <name type="scientific">Romanomermis culicivorax</name>
    <name type="common">Nematode worm</name>
    <dbReference type="NCBI Taxonomy" id="13658"/>
    <lineage>
        <taxon>Eukaryota</taxon>
        <taxon>Metazoa</taxon>
        <taxon>Ecdysozoa</taxon>
        <taxon>Nematoda</taxon>
        <taxon>Enoplea</taxon>
        <taxon>Dorylaimia</taxon>
        <taxon>Mermithida</taxon>
        <taxon>Mermithoidea</taxon>
        <taxon>Mermithidae</taxon>
        <taxon>Romanomermis</taxon>
    </lineage>
</organism>
<dbReference type="PANTHER" id="PTHR24213">
    <property type="entry name" value="ACTIN-BINDING LIM PROTEIN"/>
    <property type="match status" value="1"/>
</dbReference>
<protein>
    <submittedName>
        <fullName evidence="7">LIM zinc-binding domain-containing protein</fullName>
    </submittedName>
</protein>
<dbReference type="PANTHER" id="PTHR24213:SF9">
    <property type="entry name" value="UNCOORDINATED 115A, ISOFORM B-RELATED"/>
    <property type="match status" value="1"/>
</dbReference>
<dbReference type="AlphaFoldDB" id="A0A915HGR0"/>
<dbReference type="Pfam" id="PF00412">
    <property type="entry name" value="LIM"/>
    <property type="match status" value="1"/>
</dbReference>
<dbReference type="GO" id="GO:0030032">
    <property type="term" value="P:lamellipodium assembly"/>
    <property type="evidence" value="ECO:0007669"/>
    <property type="project" value="TreeGrafter"/>
</dbReference>
<feature type="domain" description="LIM zinc-binding" evidence="5">
    <location>
        <begin position="16"/>
        <end position="75"/>
    </location>
</feature>
<keyword evidence="1 4" id="KW-0479">Metal-binding</keyword>
<dbReference type="WBParaSite" id="nRc.2.0.1.t00491-RA">
    <property type="protein sequence ID" value="nRc.2.0.1.t00491-RA"/>
    <property type="gene ID" value="nRc.2.0.1.g00491"/>
</dbReference>
<evidence type="ECO:0000256" key="3">
    <source>
        <dbReference type="ARBA" id="ARBA00023038"/>
    </source>
</evidence>
<evidence type="ECO:0000256" key="4">
    <source>
        <dbReference type="PROSITE-ProRule" id="PRU00125"/>
    </source>
</evidence>
<evidence type="ECO:0000259" key="5">
    <source>
        <dbReference type="PROSITE" id="PS50023"/>
    </source>
</evidence>
<dbReference type="SMART" id="SM00132">
    <property type="entry name" value="LIM"/>
    <property type="match status" value="1"/>
</dbReference>